<dbReference type="AlphaFoldDB" id="A0A552J5T7"/>
<gene>
    <name evidence="2" type="ORF">EWV54_05425</name>
</gene>
<comment type="caution">
    <text evidence="2">The sequence shown here is derived from an EMBL/GenBank/DDBJ whole genome shotgun (WGS) entry which is preliminary data.</text>
</comment>
<keyword evidence="1" id="KW-0472">Membrane</keyword>
<dbReference type="NCBIfam" id="TIGR02532">
    <property type="entry name" value="IV_pilin_GFxxxE"/>
    <property type="match status" value="1"/>
</dbReference>
<proteinExistence type="predicted"/>
<evidence type="ECO:0000313" key="2">
    <source>
        <dbReference type="EMBL" id="TRU91123.1"/>
    </source>
</evidence>
<sequence>MNRNSFIVHKQIQHLYSGKIMNTNFKTKLLLKIANKKANKGFTLIELLVSTIVFGILAIGAVSFLGQIFFGKSFAENQLRDHVNSVLREDLKGASCQAVDSDGNGYVSCDYTVVSRPQETRPIECAAWGWYGLINRGCRTRFPNFPNR</sequence>
<dbReference type="Pfam" id="PF07963">
    <property type="entry name" value="N_methyl"/>
    <property type="match status" value="1"/>
</dbReference>
<keyword evidence="1" id="KW-1133">Transmembrane helix</keyword>
<protein>
    <submittedName>
        <fullName evidence="2">Type II secretion system protein</fullName>
    </submittedName>
</protein>
<evidence type="ECO:0000256" key="1">
    <source>
        <dbReference type="SAM" id="Phobius"/>
    </source>
</evidence>
<keyword evidence="1" id="KW-0812">Transmembrane</keyword>
<dbReference type="EMBL" id="SFAV01000069">
    <property type="protein sequence ID" value="TRU91123.1"/>
    <property type="molecule type" value="Genomic_DNA"/>
</dbReference>
<name>A0A552J5T7_9CHRO</name>
<dbReference type="InterPro" id="IPR012902">
    <property type="entry name" value="N_methyl_site"/>
</dbReference>
<accession>A0A552J5T7</accession>
<organism evidence="2 3">
    <name type="scientific">Microcystis novacekii Mn_MB_F_20050700_S1D</name>
    <dbReference type="NCBI Taxonomy" id="2486266"/>
    <lineage>
        <taxon>Bacteria</taxon>
        <taxon>Bacillati</taxon>
        <taxon>Cyanobacteriota</taxon>
        <taxon>Cyanophyceae</taxon>
        <taxon>Oscillatoriophycideae</taxon>
        <taxon>Chroococcales</taxon>
        <taxon>Microcystaceae</taxon>
        <taxon>Microcystis</taxon>
    </lineage>
</organism>
<dbReference type="Proteomes" id="UP000319191">
    <property type="component" value="Unassembled WGS sequence"/>
</dbReference>
<dbReference type="PROSITE" id="PS00409">
    <property type="entry name" value="PROKAR_NTER_METHYL"/>
    <property type="match status" value="1"/>
</dbReference>
<evidence type="ECO:0000313" key="3">
    <source>
        <dbReference type="Proteomes" id="UP000319191"/>
    </source>
</evidence>
<feature type="transmembrane region" description="Helical" evidence="1">
    <location>
        <begin position="47"/>
        <end position="70"/>
    </location>
</feature>
<reference evidence="2 3" key="1">
    <citation type="submission" date="2019-01" db="EMBL/GenBank/DDBJ databases">
        <title>Coherence of Microcystis species and biogeography revealed through population genomics.</title>
        <authorList>
            <person name="Perez-Carrascal O.M."/>
            <person name="Terrat Y."/>
            <person name="Giani A."/>
            <person name="Fortin N."/>
            <person name="Tromas N."/>
            <person name="Shapiro B.J."/>
        </authorList>
    </citation>
    <scope>NUCLEOTIDE SEQUENCE [LARGE SCALE GENOMIC DNA]</scope>
    <source>
        <strain evidence="2">Mn_MB_F_20050700_S1D</strain>
    </source>
</reference>